<feature type="compositionally biased region" description="Polar residues" evidence="1">
    <location>
        <begin position="12"/>
        <end position="24"/>
    </location>
</feature>
<evidence type="ECO:0000313" key="3">
    <source>
        <dbReference type="Proteomes" id="UP000823388"/>
    </source>
</evidence>
<evidence type="ECO:0000313" key="2">
    <source>
        <dbReference type="EMBL" id="KAG2542886.1"/>
    </source>
</evidence>
<name>A0A8T0N733_PANVG</name>
<proteinExistence type="predicted"/>
<sequence length="196" mass="21040">MNMPIHKLLLPSSGQSPEWTTQPGASPDLDRPDQSSSGLPGEHARHSPGPSRGRAIAALATRQVRRPAWFGGAKRWGRAASRAVLSRSGFAVRHVISSRGQPVAGMQASMLTDLQRGTAGRGVRAGDSHYTNRHKGLRRSKQGVEEVAADQDKPESILTLILIPPPPPPPLLFSFHSDVACWAADCFVSSIFAEQA</sequence>
<organism evidence="2 3">
    <name type="scientific">Panicum virgatum</name>
    <name type="common">Blackwell switchgrass</name>
    <dbReference type="NCBI Taxonomy" id="38727"/>
    <lineage>
        <taxon>Eukaryota</taxon>
        <taxon>Viridiplantae</taxon>
        <taxon>Streptophyta</taxon>
        <taxon>Embryophyta</taxon>
        <taxon>Tracheophyta</taxon>
        <taxon>Spermatophyta</taxon>
        <taxon>Magnoliopsida</taxon>
        <taxon>Liliopsida</taxon>
        <taxon>Poales</taxon>
        <taxon>Poaceae</taxon>
        <taxon>PACMAD clade</taxon>
        <taxon>Panicoideae</taxon>
        <taxon>Panicodae</taxon>
        <taxon>Paniceae</taxon>
        <taxon>Panicinae</taxon>
        <taxon>Panicum</taxon>
        <taxon>Panicum sect. Hiantes</taxon>
    </lineage>
</organism>
<dbReference type="Proteomes" id="UP000823388">
    <property type="component" value="Chromosome 9N"/>
</dbReference>
<gene>
    <name evidence="2" type="ORF">PVAP13_9NG814100</name>
</gene>
<feature type="region of interest" description="Disordered" evidence="1">
    <location>
        <begin position="1"/>
        <end position="52"/>
    </location>
</feature>
<reference evidence="2" key="1">
    <citation type="submission" date="2020-05" db="EMBL/GenBank/DDBJ databases">
        <title>WGS assembly of Panicum virgatum.</title>
        <authorList>
            <person name="Lovell J.T."/>
            <person name="Jenkins J."/>
            <person name="Shu S."/>
            <person name="Juenger T.E."/>
            <person name="Schmutz J."/>
        </authorList>
    </citation>
    <scope>NUCLEOTIDE SEQUENCE</scope>
    <source>
        <strain evidence="2">AP13</strain>
    </source>
</reference>
<comment type="caution">
    <text evidence="2">The sequence shown here is derived from an EMBL/GenBank/DDBJ whole genome shotgun (WGS) entry which is preliminary data.</text>
</comment>
<keyword evidence="3" id="KW-1185">Reference proteome</keyword>
<dbReference type="AlphaFoldDB" id="A0A8T0N733"/>
<evidence type="ECO:0000256" key="1">
    <source>
        <dbReference type="SAM" id="MobiDB-lite"/>
    </source>
</evidence>
<dbReference type="EMBL" id="CM029054">
    <property type="protein sequence ID" value="KAG2542886.1"/>
    <property type="molecule type" value="Genomic_DNA"/>
</dbReference>
<accession>A0A8T0N733</accession>
<protein>
    <submittedName>
        <fullName evidence="2">Uncharacterized protein</fullName>
    </submittedName>
</protein>